<name>A0A3P1S2C2_STRSA</name>
<organism evidence="3 4">
    <name type="scientific">Streptococcus sanguinis</name>
    <dbReference type="NCBI Taxonomy" id="1305"/>
    <lineage>
        <taxon>Bacteria</taxon>
        <taxon>Bacillati</taxon>
        <taxon>Bacillota</taxon>
        <taxon>Bacilli</taxon>
        <taxon>Lactobacillales</taxon>
        <taxon>Streptococcaceae</taxon>
        <taxon>Streptococcus</taxon>
    </lineage>
</organism>
<accession>A0A3P1S2C2</accession>
<proteinExistence type="predicted"/>
<gene>
    <name evidence="3" type="ORF">EII39_10880</name>
</gene>
<keyword evidence="2" id="KW-0472">Membrane</keyword>
<keyword evidence="2" id="KW-0812">Transmembrane</keyword>
<feature type="compositionally biased region" description="Low complexity" evidence="1">
    <location>
        <begin position="40"/>
        <end position="55"/>
    </location>
</feature>
<reference evidence="3 4" key="1">
    <citation type="submission" date="2018-11" db="EMBL/GenBank/DDBJ databases">
        <title>Genomes From Bacteria Associated with the Canine Oral Cavity: a Test Case for Automated Genome-Based Taxonomic Assignment.</title>
        <authorList>
            <person name="Coil D.A."/>
            <person name="Jospin G."/>
            <person name="Darling A.E."/>
            <person name="Wallis C."/>
            <person name="Davis I.J."/>
            <person name="Harris S."/>
            <person name="Eisen J.A."/>
            <person name="Holcombe L.J."/>
            <person name="O'Flynn C."/>
        </authorList>
    </citation>
    <scope>NUCLEOTIDE SEQUENCE [LARGE SCALE GENOMIC DNA]</scope>
    <source>
        <strain evidence="3 4">OH953</strain>
    </source>
</reference>
<dbReference type="AlphaFoldDB" id="A0A3P1S2C2"/>
<protein>
    <submittedName>
        <fullName evidence="3">Uncharacterized protein</fullName>
    </submittedName>
</protein>
<keyword evidence="2" id="KW-1133">Transmembrane helix</keyword>
<evidence type="ECO:0000256" key="2">
    <source>
        <dbReference type="SAM" id="Phobius"/>
    </source>
</evidence>
<dbReference type="RefSeq" id="WP_124765911.1">
    <property type="nucleotide sequence ID" value="NZ_RQZI01000016.1"/>
</dbReference>
<feature type="region of interest" description="Disordered" evidence="1">
    <location>
        <begin position="33"/>
        <end position="68"/>
    </location>
</feature>
<sequence>MNITKEHIIWFILILIIVLLAGIQAIAIFSPDKKAEEPKTSQTTQRESSESSFSSEVREETSDEKNYRKAKLKLEHPYTAAGPEDKQKVADAVEIAVAAMKEDQKVAEVKGTYENRLSMTQNAMVQTFGMAFKINGYQYDASQLEVLKSNSSDVVQFILVLKKEGQENCYFIGNFNTSVQQLQLERYIGGRLGATYG</sequence>
<feature type="compositionally biased region" description="Basic and acidic residues" evidence="1">
    <location>
        <begin position="56"/>
        <end position="68"/>
    </location>
</feature>
<evidence type="ECO:0000256" key="1">
    <source>
        <dbReference type="SAM" id="MobiDB-lite"/>
    </source>
</evidence>
<dbReference type="EMBL" id="RQZI01000016">
    <property type="protein sequence ID" value="RRC90785.1"/>
    <property type="molecule type" value="Genomic_DNA"/>
</dbReference>
<feature type="transmembrane region" description="Helical" evidence="2">
    <location>
        <begin position="7"/>
        <end position="29"/>
    </location>
</feature>
<evidence type="ECO:0000313" key="3">
    <source>
        <dbReference type="EMBL" id="RRC90785.1"/>
    </source>
</evidence>
<evidence type="ECO:0000313" key="4">
    <source>
        <dbReference type="Proteomes" id="UP000277597"/>
    </source>
</evidence>
<dbReference type="Proteomes" id="UP000277597">
    <property type="component" value="Unassembled WGS sequence"/>
</dbReference>
<comment type="caution">
    <text evidence="3">The sequence shown here is derived from an EMBL/GenBank/DDBJ whole genome shotgun (WGS) entry which is preliminary data.</text>
</comment>